<comment type="caution">
    <text evidence="3">The sequence shown here is derived from an EMBL/GenBank/DDBJ whole genome shotgun (WGS) entry which is preliminary data.</text>
</comment>
<dbReference type="CDD" id="cd01949">
    <property type="entry name" value="GGDEF"/>
    <property type="match status" value="1"/>
</dbReference>
<dbReference type="PANTHER" id="PTHR46663:SF2">
    <property type="entry name" value="GGDEF DOMAIN-CONTAINING PROTEIN"/>
    <property type="match status" value="1"/>
</dbReference>
<feature type="domain" description="GGDEF" evidence="2">
    <location>
        <begin position="231"/>
        <end position="364"/>
    </location>
</feature>
<dbReference type="InterPro" id="IPR029787">
    <property type="entry name" value="Nucleotide_cyclase"/>
</dbReference>
<dbReference type="PROSITE" id="PS50887">
    <property type="entry name" value="GGDEF"/>
    <property type="match status" value="1"/>
</dbReference>
<organism evidence="3">
    <name type="scientific">marine sediment metagenome</name>
    <dbReference type="NCBI Taxonomy" id="412755"/>
    <lineage>
        <taxon>unclassified sequences</taxon>
        <taxon>metagenomes</taxon>
        <taxon>ecological metagenomes</taxon>
    </lineage>
</organism>
<reference evidence="3" key="1">
    <citation type="journal article" date="2015" name="Nature">
        <title>Complex archaea that bridge the gap between prokaryotes and eukaryotes.</title>
        <authorList>
            <person name="Spang A."/>
            <person name="Saw J.H."/>
            <person name="Jorgensen S.L."/>
            <person name="Zaremba-Niedzwiedzka K."/>
            <person name="Martijn J."/>
            <person name="Lind A.E."/>
            <person name="van Eijk R."/>
            <person name="Schleper C."/>
            <person name="Guy L."/>
            <person name="Ettema T.J."/>
        </authorList>
    </citation>
    <scope>NUCLEOTIDE SEQUENCE</scope>
</reference>
<dbReference type="SUPFAM" id="SSF55073">
    <property type="entry name" value="Nucleotide cyclase"/>
    <property type="match status" value="1"/>
</dbReference>
<dbReference type="InterPro" id="IPR043128">
    <property type="entry name" value="Rev_trsase/Diguanyl_cyclase"/>
</dbReference>
<sequence length="367" mass="40570">MNELLELPLETDEDCVAVGKRIHRLALDIGFSDAAAIRAGLSTCEIATRLSADARRARIHVGFQPSETGFYLAIFLPGELKPSERELANVMFDRVVDLTSAESISGSMILQEVPDKGFMPTESFMERQRARSSELSRSELLSELSDRNAELRSLLVELRTRAEDDRRREQAASAREYRKNLELSSAYAELNELREKDRQLANFDILTGLPSRVLFNDRLAQALAHAGRDKTRVALCFMDLDRFKAVNDNGGHSAGDRVLAMVADRLSEGRRSSDTIARIGGDEFTLILPDISDIEAAKNIARSIIDSIAQPFMVEGSCYGIGISIGVAFFPDDAVEIEALIRCADTALYSVKAAGRNDVRCYAEISD</sequence>
<dbReference type="PANTHER" id="PTHR46663">
    <property type="entry name" value="DIGUANYLATE CYCLASE DGCT-RELATED"/>
    <property type="match status" value="1"/>
</dbReference>
<feature type="coiled-coil region" evidence="1">
    <location>
        <begin position="141"/>
        <end position="168"/>
    </location>
</feature>
<evidence type="ECO:0000256" key="1">
    <source>
        <dbReference type="SAM" id="Coils"/>
    </source>
</evidence>
<dbReference type="SMART" id="SM00267">
    <property type="entry name" value="GGDEF"/>
    <property type="match status" value="1"/>
</dbReference>
<name>A0A0F9Y4K3_9ZZZZ</name>
<evidence type="ECO:0000313" key="3">
    <source>
        <dbReference type="EMBL" id="KKO06772.1"/>
    </source>
</evidence>
<keyword evidence="1" id="KW-0175">Coiled coil</keyword>
<dbReference type="Pfam" id="PF00990">
    <property type="entry name" value="GGDEF"/>
    <property type="match status" value="1"/>
</dbReference>
<dbReference type="InterPro" id="IPR000160">
    <property type="entry name" value="GGDEF_dom"/>
</dbReference>
<dbReference type="EMBL" id="LAZR01000014">
    <property type="protein sequence ID" value="KKO06772.1"/>
    <property type="molecule type" value="Genomic_DNA"/>
</dbReference>
<dbReference type="NCBIfam" id="TIGR00254">
    <property type="entry name" value="GGDEF"/>
    <property type="match status" value="1"/>
</dbReference>
<protein>
    <recommendedName>
        <fullName evidence="2">GGDEF domain-containing protein</fullName>
    </recommendedName>
</protein>
<gene>
    <name evidence="3" type="ORF">LCGC14_0059550</name>
</gene>
<dbReference type="FunFam" id="3.30.70.270:FF:000001">
    <property type="entry name" value="Diguanylate cyclase domain protein"/>
    <property type="match status" value="1"/>
</dbReference>
<dbReference type="AlphaFoldDB" id="A0A0F9Y4K3"/>
<dbReference type="Gene3D" id="3.30.70.270">
    <property type="match status" value="1"/>
</dbReference>
<proteinExistence type="predicted"/>
<dbReference type="InterPro" id="IPR052163">
    <property type="entry name" value="DGC-Regulatory_Protein"/>
</dbReference>
<evidence type="ECO:0000259" key="2">
    <source>
        <dbReference type="PROSITE" id="PS50887"/>
    </source>
</evidence>
<accession>A0A0F9Y4K3</accession>